<evidence type="ECO:0000313" key="2">
    <source>
        <dbReference type="Proteomes" id="UP000027178"/>
    </source>
</evidence>
<organism evidence="1 2">
    <name type="scientific">Kitasatospora cheerisanensis KCTC 2395</name>
    <dbReference type="NCBI Taxonomy" id="1348663"/>
    <lineage>
        <taxon>Bacteria</taxon>
        <taxon>Bacillati</taxon>
        <taxon>Actinomycetota</taxon>
        <taxon>Actinomycetes</taxon>
        <taxon>Kitasatosporales</taxon>
        <taxon>Streptomycetaceae</taxon>
        <taxon>Kitasatospora</taxon>
    </lineage>
</organism>
<protein>
    <submittedName>
        <fullName evidence="1">Uncharacterized protein</fullName>
    </submittedName>
</protein>
<keyword evidence="2" id="KW-1185">Reference proteome</keyword>
<dbReference type="EMBL" id="JNBY01000093">
    <property type="protein sequence ID" value="KDN84045.1"/>
    <property type="molecule type" value="Genomic_DNA"/>
</dbReference>
<dbReference type="HOGENOM" id="CLU_178419_0_0_11"/>
<evidence type="ECO:0000313" key="1">
    <source>
        <dbReference type="EMBL" id="KDN84045.1"/>
    </source>
</evidence>
<reference evidence="1 2" key="1">
    <citation type="submission" date="2014-05" db="EMBL/GenBank/DDBJ databases">
        <title>Draft Genome Sequence of Kitasatospora cheerisanensis KCTC 2395.</title>
        <authorList>
            <person name="Nam D.H."/>
        </authorList>
    </citation>
    <scope>NUCLEOTIDE SEQUENCE [LARGE SCALE GENOMIC DNA]</scope>
    <source>
        <strain evidence="1 2">KCTC 2395</strain>
    </source>
</reference>
<dbReference type="PATRIC" id="fig|1348663.4.peg.3695"/>
<name>A0A066Z1I6_9ACTN</name>
<comment type="caution">
    <text evidence="1">The sequence shown here is derived from an EMBL/GenBank/DDBJ whole genome shotgun (WGS) entry which is preliminary data.</text>
</comment>
<gene>
    <name evidence="1" type="ORF">KCH_38360</name>
</gene>
<dbReference type="AlphaFoldDB" id="A0A066Z1I6"/>
<dbReference type="eggNOG" id="ENOG50320QY">
    <property type="taxonomic scope" value="Bacteria"/>
</dbReference>
<proteinExistence type="predicted"/>
<sequence>MVEVNCPSSGEQQHLMCRYGNAPGEERPMNAIQSRHRWCVEIPHANEVRSGRHLFIVDAAAEDDARRAAIERAESAEARRHRRDAALDLAQVTVVHLGLLRTH</sequence>
<accession>A0A066Z1I6</accession>
<dbReference type="Proteomes" id="UP000027178">
    <property type="component" value="Unassembled WGS sequence"/>
</dbReference>